<dbReference type="FunFam" id="3.40.140.10:FF:000041">
    <property type="entry name" value="Cytidine deaminase"/>
    <property type="match status" value="1"/>
</dbReference>
<dbReference type="PROSITE" id="PS51747">
    <property type="entry name" value="CYT_DCMP_DEAMINASES_2"/>
    <property type="match status" value="2"/>
</dbReference>
<dbReference type="AlphaFoldDB" id="A0A2U1QE25"/>
<name>A0A2U1QE25_ARTAN</name>
<keyword evidence="6" id="KW-0862">Zinc</keyword>
<accession>A0A2U1QE25</accession>
<dbReference type="OrthoDB" id="414540at2759"/>
<dbReference type="PANTHER" id="PTHR11644">
    <property type="entry name" value="CYTIDINE DEAMINASE"/>
    <property type="match status" value="1"/>
</dbReference>
<dbReference type="EC" id="3.5.4.5" evidence="3"/>
<dbReference type="GO" id="GO:0008270">
    <property type="term" value="F:zinc ion binding"/>
    <property type="evidence" value="ECO:0007669"/>
    <property type="project" value="InterPro"/>
</dbReference>
<dbReference type="GO" id="GO:0004126">
    <property type="term" value="F:cytidine deaminase activity"/>
    <property type="evidence" value="ECO:0007669"/>
    <property type="project" value="UniProtKB-EC"/>
</dbReference>
<dbReference type="EMBL" id="PKPP01000188">
    <property type="protein sequence ID" value="PWA96248.1"/>
    <property type="molecule type" value="Genomic_DNA"/>
</dbReference>
<dbReference type="PANTHER" id="PTHR11644:SF2">
    <property type="entry name" value="CYTIDINE DEAMINASE"/>
    <property type="match status" value="1"/>
</dbReference>
<evidence type="ECO:0000313" key="9">
    <source>
        <dbReference type="Proteomes" id="UP000245207"/>
    </source>
</evidence>
<dbReference type="InterPro" id="IPR013171">
    <property type="entry name" value="Cyd/dCyd_deaminase_Zn-bd"/>
</dbReference>
<evidence type="ECO:0000313" key="8">
    <source>
        <dbReference type="EMBL" id="PWA96248.1"/>
    </source>
</evidence>
<dbReference type="STRING" id="35608.A0A2U1QE25"/>
<keyword evidence="4" id="KW-0479">Metal-binding</keyword>
<comment type="similarity">
    <text evidence="1">Belongs to the cytidine and deoxycytidylate deaminase family.</text>
</comment>
<dbReference type="GO" id="GO:0005829">
    <property type="term" value="C:cytosol"/>
    <property type="evidence" value="ECO:0007669"/>
    <property type="project" value="TreeGrafter"/>
</dbReference>
<dbReference type="InterPro" id="IPR002125">
    <property type="entry name" value="CMP_dCMP_dom"/>
</dbReference>
<dbReference type="PROSITE" id="PS00903">
    <property type="entry name" value="CYT_DCMP_DEAMINASES_1"/>
    <property type="match status" value="1"/>
</dbReference>
<comment type="subunit">
    <text evidence="2">Homodimer.</text>
</comment>
<dbReference type="InterPro" id="IPR050202">
    <property type="entry name" value="Cyt/Deoxycyt_deaminase"/>
</dbReference>
<organism evidence="8 9">
    <name type="scientific">Artemisia annua</name>
    <name type="common">Sweet wormwood</name>
    <dbReference type="NCBI Taxonomy" id="35608"/>
    <lineage>
        <taxon>Eukaryota</taxon>
        <taxon>Viridiplantae</taxon>
        <taxon>Streptophyta</taxon>
        <taxon>Embryophyta</taxon>
        <taxon>Tracheophyta</taxon>
        <taxon>Spermatophyta</taxon>
        <taxon>Magnoliopsida</taxon>
        <taxon>eudicotyledons</taxon>
        <taxon>Gunneridae</taxon>
        <taxon>Pentapetalae</taxon>
        <taxon>asterids</taxon>
        <taxon>campanulids</taxon>
        <taxon>Asterales</taxon>
        <taxon>Asteraceae</taxon>
        <taxon>Asteroideae</taxon>
        <taxon>Anthemideae</taxon>
        <taxon>Artemisiinae</taxon>
        <taxon>Artemisia</taxon>
    </lineage>
</organism>
<evidence type="ECO:0000259" key="7">
    <source>
        <dbReference type="PROSITE" id="PS51747"/>
    </source>
</evidence>
<proteinExistence type="inferred from homology"/>
<dbReference type="Pfam" id="PF00383">
    <property type="entry name" value="dCMP_cyt_deam_1"/>
    <property type="match status" value="1"/>
</dbReference>
<protein>
    <recommendedName>
        <fullName evidence="3">cytidine deaminase</fullName>
        <ecNumber evidence="3">3.5.4.5</ecNumber>
    </recommendedName>
</protein>
<dbReference type="GO" id="GO:0042802">
    <property type="term" value="F:identical protein binding"/>
    <property type="evidence" value="ECO:0007669"/>
    <property type="project" value="UniProtKB-ARBA"/>
</dbReference>
<dbReference type="GO" id="GO:0055086">
    <property type="term" value="P:nucleobase-containing small molecule metabolic process"/>
    <property type="evidence" value="ECO:0007669"/>
    <property type="project" value="UniProtKB-ARBA"/>
</dbReference>
<evidence type="ECO:0000256" key="5">
    <source>
        <dbReference type="ARBA" id="ARBA00022801"/>
    </source>
</evidence>
<evidence type="ECO:0000256" key="2">
    <source>
        <dbReference type="ARBA" id="ARBA00011738"/>
    </source>
</evidence>
<evidence type="ECO:0000256" key="1">
    <source>
        <dbReference type="ARBA" id="ARBA00006576"/>
    </source>
</evidence>
<keyword evidence="9" id="KW-1185">Reference proteome</keyword>
<evidence type="ECO:0000256" key="6">
    <source>
        <dbReference type="ARBA" id="ARBA00022833"/>
    </source>
</evidence>
<gene>
    <name evidence="8" type="ORF">CTI12_AA030240</name>
</gene>
<evidence type="ECO:0000256" key="4">
    <source>
        <dbReference type="ARBA" id="ARBA00022723"/>
    </source>
</evidence>
<evidence type="ECO:0000256" key="3">
    <source>
        <dbReference type="ARBA" id="ARBA00012783"/>
    </source>
</evidence>
<sequence>MVQPPTSFIISSTEAENLANSKNLTLPQLLPSLLKSAQLLARPLISNFSVGAVGLSSDGRVFFGANVEFENLPLHHTIHAEQFLITNIAAHGGGPKVMNIAVSAAPCGHCRQFLQELRGVDDIKIVITDQEQVYEPVYEAFSAILPYAFGPCDLLDHTHPLILEKCSNEISLKDEIFETIKGNEPDLGDGLRETIYKNEEFVGSEGFTAARGAHAPLKSSVVSDTEILSDGFSELTKDEGFAAARGPHAPVEMGVVIDASDLSNGYSELIDENEEILKREAFAAARGSHAPYSGCPSGVALMDCEGKVYKGSYMESAACNPNKNVHYCTTLGEVIDSYRHAVNI</sequence>
<feature type="domain" description="CMP/dCMP-type deaminase" evidence="7">
    <location>
        <begin position="25"/>
        <end position="152"/>
    </location>
</feature>
<reference evidence="8 9" key="1">
    <citation type="journal article" date="2018" name="Mol. Plant">
        <title>The genome of Artemisia annua provides insight into the evolution of Asteraceae family and artemisinin biosynthesis.</title>
        <authorList>
            <person name="Shen Q."/>
            <person name="Zhang L."/>
            <person name="Liao Z."/>
            <person name="Wang S."/>
            <person name="Yan T."/>
            <person name="Shi P."/>
            <person name="Liu M."/>
            <person name="Fu X."/>
            <person name="Pan Q."/>
            <person name="Wang Y."/>
            <person name="Lv Z."/>
            <person name="Lu X."/>
            <person name="Zhang F."/>
            <person name="Jiang W."/>
            <person name="Ma Y."/>
            <person name="Chen M."/>
            <person name="Hao X."/>
            <person name="Li L."/>
            <person name="Tang Y."/>
            <person name="Lv G."/>
            <person name="Zhou Y."/>
            <person name="Sun X."/>
            <person name="Brodelius P.E."/>
            <person name="Rose J.K.C."/>
            <person name="Tang K."/>
        </authorList>
    </citation>
    <scope>NUCLEOTIDE SEQUENCE [LARGE SCALE GENOMIC DNA]</scope>
    <source>
        <strain evidence="9">cv. Huhao1</strain>
        <tissue evidence="8">Leaf</tissue>
    </source>
</reference>
<dbReference type="Gene3D" id="3.40.140.10">
    <property type="entry name" value="Cytidine Deaminase, domain 2"/>
    <property type="match status" value="2"/>
</dbReference>
<dbReference type="CDD" id="cd01283">
    <property type="entry name" value="cytidine_deaminase"/>
    <property type="match status" value="1"/>
</dbReference>
<dbReference type="InterPro" id="IPR016192">
    <property type="entry name" value="APOBEC/CMP_deaminase_Zn-bd"/>
</dbReference>
<keyword evidence="5" id="KW-0378">Hydrolase</keyword>
<comment type="caution">
    <text evidence="8">The sequence shown here is derived from an EMBL/GenBank/DDBJ whole genome shotgun (WGS) entry which is preliminary data.</text>
</comment>
<feature type="domain" description="CMP/dCMP-type deaminase" evidence="7">
    <location>
        <begin position="272"/>
        <end position="344"/>
    </location>
</feature>
<dbReference type="SUPFAM" id="SSF53927">
    <property type="entry name" value="Cytidine deaminase-like"/>
    <property type="match status" value="2"/>
</dbReference>
<dbReference type="InterPro" id="IPR016193">
    <property type="entry name" value="Cytidine_deaminase-like"/>
</dbReference>
<dbReference type="Proteomes" id="UP000245207">
    <property type="component" value="Unassembled WGS sequence"/>
</dbReference>
<dbReference type="Pfam" id="PF08211">
    <property type="entry name" value="dCMP_cyt_deam_2"/>
    <property type="match status" value="1"/>
</dbReference>
<dbReference type="GO" id="GO:0072527">
    <property type="term" value="P:pyrimidine-containing compound metabolic process"/>
    <property type="evidence" value="ECO:0007669"/>
    <property type="project" value="UniProtKB-ARBA"/>
</dbReference>